<dbReference type="AlphaFoldDB" id="A0AAW7I4U8"/>
<proteinExistence type="predicted"/>
<dbReference type="Pfam" id="PF05929">
    <property type="entry name" value="Phage_GPO"/>
    <property type="match status" value="1"/>
</dbReference>
<comment type="caution">
    <text evidence="2">The sequence shown here is derived from an EMBL/GenBank/DDBJ whole genome shotgun (WGS) entry which is preliminary data.</text>
</comment>
<name>A0AAW7I4U8_9GAMM</name>
<evidence type="ECO:0000313" key="3">
    <source>
        <dbReference type="Proteomes" id="UP001168216"/>
    </source>
</evidence>
<feature type="region of interest" description="Disordered" evidence="1">
    <location>
        <begin position="184"/>
        <end position="211"/>
    </location>
</feature>
<reference evidence="2" key="1">
    <citation type="submission" date="2023-08" db="EMBL/GenBank/DDBJ databases">
        <title>WGS of Aeromonas isolates.</title>
        <authorList>
            <person name="Lee H."/>
        </authorList>
    </citation>
    <scope>NUCLEOTIDE SEQUENCE</scope>
    <source>
        <strain evidence="2">SL22</strain>
    </source>
</reference>
<protein>
    <submittedName>
        <fullName evidence="2">GPO family capsid scaffolding protein</fullName>
    </submittedName>
</protein>
<dbReference type="InterPro" id="IPR009228">
    <property type="entry name" value="Capsid_scaffold_GpO"/>
</dbReference>
<sequence length="211" mass="22970">MTSQVKTGWICIASTGPTLDGRTITPECLRQLAETYDPNFYVANLWPDGVRGRPLGHVHAVKLQEQGDQLKLLAELCPTLELIDLNTSGAHAFCAIEASENFAGTGKWYLSGVTVTDQPTLTGLTQLQFSAKPPSRRPLLVPVSAPVVPAKPTFRTSKPEQMFSQIEALSAGLTALCQKLDSLTPYRPNQPSAPAADRSDDPTHANHYRIY</sequence>
<dbReference type="Proteomes" id="UP001168216">
    <property type="component" value="Unassembled WGS sequence"/>
</dbReference>
<evidence type="ECO:0000313" key="2">
    <source>
        <dbReference type="EMBL" id="MDM5141905.1"/>
    </source>
</evidence>
<evidence type="ECO:0000256" key="1">
    <source>
        <dbReference type="SAM" id="MobiDB-lite"/>
    </source>
</evidence>
<dbReference type="RefSeq" id="WP_290022809.1">
    <property type="nucleotide sequence ID" value="NZ_JAOPLV010000011.1"/>
</dbReference>
<organism evidence="2 3">
    <name type="scientific">Aeromonas bestiarum</name>
    <dbReference type="NCBI Taxonomy" id="105751"/>
    <lineage>
        <taxon>Bacteria</taxon>
        <taxon>Pseudomonadati</taxon>
        <taxon>Pseudomonadota</taxon>
        <taxon>Gammaproteobacteria</taxon>
        <taxon>Aeromonadales</taxon>
        <taxon>Aeromonadaceae</taxon>
        <taxon>Aeromonas</taxon>
    </lineage>
</organism>
<dbReference type="EMBL" id="JAOPLV010000011">
    <property type="protein sequence ID" value="MDM5141905.1"/>
    <property type="molecule type" value="Genomic_DNA"/>
</dbReference>
<accession>A0AAW7I4U8</accession>
<gene>
    <name evidence="2" type="ORF">OB959_19235</name>
</gene>